<protein>
    <submittedName>
        <fullName evidence="1">Uncharacterized protein</fullName>
    </submittedName>
</protein>
<reference evidence="1 2" key="1">
    <citation type="submission" date="2014-06" db="EMBL/GenBank/DDBJ databases">
        <authorList>
            <person name="Teng J.L."/>
            <person name="Huang Y."/>
            <person name="Tse H."/>
            <person name="Lau S.K."/>
            <person name="Woo P.C."/>
        </authorList>
    </citation>
    <scope>NUCLEOTIDE SEQUENCE [LARGE SCALE GENOMIC DNA]</scope>
    <source>
        <strain evidence="1 2">HKU4</strain>
    </source>
</reference>
<proteinExistence type="predicted"/>
<dbReference type="STRING" id="176090.SSIN_0403"/>
<accession>A0A0A0DLI3</accession>
<name>A0A0A0DLI3_9STRE</name>
<dbReference type="PATRIC" id="fig|176090.4.peg.398"/>
<sequence length="38" mass="4670">MLYSKKTSKHLPDFFEEVEAFFSHRLYQFLLKRFVSLS</sequence>
<keyword evidence="2" id="KW-1185">Reference proteome</keyword>
<dbReference type="AlphaFoldDB" id="A0A0A0DLI3"/>
<gene>
    <name evidence="1" type="ORF">SSIN_0403</name>
</gene>
<organism evidence="1 2">
    <name type="scientific">Streptococcus sinensis</name>
    <dbReference type="NCBI Taxonomy" id="176090"/>
    <lineage>
        <taxon>Bacteria</taxon>
        <taxon>Bacillati</taxon>
        <taxon>Bacillota</taxon>
        <taxon>Bacilli</taxon>
        <taxon>Lactobacillales</taxon>
        <taxon>Streptococcaceae</taxon>
        <taxon>Streptococcus</taxon>
    </lineage>
</organism>
<comment type="caution">
    <text evidence="1">The sequence shown here is derived from an EMBL/GenBank/DDBJ whole genome shotgun (WGS) entry which is preliminary data.</text>
</comment>
<evidence type="ECO:0000313" key="2">
    <source>
        <dbReference type="Proteomes" id="UP000030019"/>
    </source>
</evidence>
<dbReference type="EMBL" id="JPEN01000032">
    <property type="protein sequence ID" value="KGM37797.1"/>
    <property type="molecule type" value="Genomic_DNA"/>
</dbReference>
<dbReference type="Proteomes" id="UP000030019">
    <property type="component" value="Unassembled WGS sequence"/>
</dbReference>
<evidence type="ECO:0000313" key="1">
    <source>
        <dbReference type="EMBL" id="KGM37797.1"/>
    </source>
</evidence>